<name>A0A151X6F5_9HYME</name>
<evidence type="ECO:0000313" key="3">
    <source>
        <dbReference type="Proteomes" id="UP000075809"/>
    </source>
</evidence>
<accession>A0A151X6F5</accession>
<gene>
    <name evidence="2" type="ORF">ALC60_05097</name>
</gene>
<feature type="domain" description="GAG-pre-integrase" evidence="1">
    <location>
        <begin position="46"/>
        <end position="112"/>
    </location>
</feature>
<sequence>MLRKNLFSIGACTARGHSFVFRNDKIEIYSKKDKLIAQGDKQENNLFKLAFAVTARHEANAVSRNVLKFWHDRLGHVNNIYLQTAIENNLIKGVNVPEACDFFCEDYQYDKSPRVQKQKFERNVETR</sequence>
<dbReference type="EMBL" id="KQ982481">
    <property type="protein sequence ID" value="KYQ55983.1"/>
    <property type="molecule type" value="Genomic_DNA"/>
</dbReference>
<evidence type="ECO:0000313" key="2">
    <source>
        <dbReference type="EMBL" id="KYQ55983.1"/>
    </source>
</evidence>
<keyword evidence="3" id="KW-1185">Reference proteome</keyword>
<dbReference type="Proteomes" id="UP000075809">
    <property type="component" value="Unassembled WGS sequence"/>
</dbReference>
<evidence type="ECO:0000259" key="1">
    <source>
        <dbReference type="Pfam" id="PF13976"/>
    </source>
</evidence>
<dbReference type="STRING" id="64791.A0A151X6F5"/>
<dbReference type="AlphaFoldDB" id="A0A151X6F5"/>
<proteinExistence type="predicted"/>
<dbReference type="Pfam" id="PF13976">
    <property type="entry name" value="gag_pre-integrs"/>
    <property type="match status" value="1"/>
</dbReference>
<reference evidence="2 3" key="1">
    <citation type="submission" date="2015-09" db="EMBL/GenBank/DDBJ databases">
        <title>Trachymyrmex zeteki WGS genome.</title>
        <authorList>
            <person name="Nygaard S."/>
            <person name="Hu H."/>
            <person name="Boomsma J."/>
            <person name="Zhang G."/>
        </authorList>
    </citation>
    <scope>NUCLEOTIDE SEQUENCE [LARGE SCALE GENOMIC DNA]</scope>
    <source>
        <strain evidence="2">Tzet28-1</strain>
        <tissue evidence="2">Whole body</tissue>
    </source>
</reference>
<organism evidence="2 3">
    <name type="scientific">Mycetomoellerius zeteki</name>
    <dbReference type="NCBI Taxonomy" id="64791"/>
    <lineage>
        <taxon>Eukaryota</taxon>
        <taxon>Metazoa</taxon>
        <taxon>Ecdysozoa</taxon>
        <taxon>Arthropoda</taxon>
        <taxon>Hexapoda</taxon>
        <taxon>Insecta</taxon>
        <taxon>Pterygota</taxon>
        <taxon>Neoptera</taxon>
        <taxon>Endopterygota</taxon>
        <taxon>Hymenoptera</taxon>
        <taxon>Apocrita</taxon>
        <taxon>Aculeata</taxon>
        <taxon>Formicoidea</taxon>
        <taxon>Formicidae</taxon>
        <taxon>Myrmicinae</taxon>
        <taxon>Mycetomoellerius</taxon>
    </lineage>
</organism>
<protein>
    <recommendedName>
        <fullName evidence="1">GAG-pre-integrase domain-containing protein</fullName>
    </recommendedName>
</protein>
<dbReference type="InterPro" id="IPR025724">
    <property type="entry name" value="GAG-pre-integrase_dom"/>
</dbReference>